<dbReference type="SMART" id="SM00028">
    <property type="entry name" value="TPR"/>
    <property type="match status" value="8"/>
</dbReference>
<sequence>MDKKNDSRRRINRIQSSDYDTPVKDAPGRRQRTSKTDPNVRRRTSGTKNGNKSGKVRRMPTDAGNPASKKSTRPVSGKGSHPGKRKSRRRKKQQVIGRSIQILLIVVLAVVLFLVIRNFGDANKLNNKGLQAYESGSYEEAISYFDQALSHDGGNVDYYINKAMAQTELKLFDDASATLDAAENVASDGEDQLVYRARGILLLSKGSYQEAIDAFDTALDGKESKFSSTELDILYYKAEAQDRAGLYVDAVMTYTQIADTKASADVYMLRGLEYVKVGDSTSAESDLREAIRRDKKNYDIYQALYWALSDQGRTDEATAVLNEALDLGGNSGEALVNQGNIYVQLGDYASAQERFERALDKKNAEANLGLANMYVAQQKYSEALPYFEAYVGEVTDNASAYNDYGNCLMAMGDYEKAQQIFTAGVALNNRQMDQILSKNQISAAEYAGDWSAALEYINTYLTKYADDADAVREKTFIQTRIR</sequence>
<feature type="repeat" description="TPR" evidence="1">
    <location>
        <begin position="192"/>
        <end position="225"/>
    </location>
</feature>
<feature type="transmembrane region" description="Helical" evidence="3">
    <location>
        <begin position="95"/>
        <end position="116"/>
    </location>
</feature>
<feature type="domain" description="Tetratricopeptide repeat protein 21A/21B N-terminal ARM repeat" evidence="4">
    <location>
        <begin position="283"/>
        <end position="417"/>
    </location>
</feature>
<dbReference type="PANTHER" id="PTHR44749">
    <property type="entry name" value="SUPPRESSOR OF RPS4-RLD 1"/>
    <property type="match status" value="1"/>
</dbReference>
<dbReference type="Gene3D" id="1.25.40.10">
    <property type="entry name" value="Tetratricopeptide repeat domain"/>
    <property type="match status" value="3"/>
</dbReference>
<dbReference type="PROSITE" id="PS50293">
    <property type="entry name" value="TPR_REGION"/>
    <property type="match status" value="1"/>
</dbReference>
<evidence type="ECO:0000256" key="2">
    <source>
        <dbReference type="SAM" id="MobiDB-lite"/>
    </source>
</evidence>
<dbReference type="Pfam" id="PF14559">
    <property type="entry name" value="TPR_19"/>
    <property type="match status" value="1"/>
</dbReference>
<dbReference type="InterPro" id="IPR019734">
    <property type="entry name" value="TPR_rpt"/>
</dbReference>
<evidence type="ECO:0000313" key="5">
    <source>
        <dbReference type="EMBL" id="HIU02795.1"/>
    </source>
</evidence>
<dbReference type="SUPFAM" id="SSF48452">
    <property type="entry name" value="TPR-like"/>
    <property type="match status" value="1"/>
</dbReference>
<dbReference type="Pfam" id="PF13432">
    <property type="entry name" value="TPR_16"/>
    <property type="match status" value="1"/>
</dbReference>
<accession>A0A9D1KXR9</accession>
<keyword evidence="3" id="KW-0472">Membrane</keyword>
<evidence type="ECO:0000256" key="3">
    <source>
        <dbReference type="SAM" id="Phobius"/>
    </source>
</evidence>
<organism evidence="5 6">
    <name type="scientific">Candidatus Onthocola gallistercoris</name>
    <dbReference type="NCBI Taxonomy" id="2840876"/>
    <lineage>
        <taxon>Bacteria</taxon>
        <taxon>Bacillati</taxon>
        <taxon>Bacillota</taxon>
        <taxon>Bacilli</taxon>
        <taxon>Candidatus Onthocola</taxon>
    </lineage>
</organism>
<reference evidence="5" key="2">
    <citation type="journal article" date="2021" name="PeerJ">
        <title>Extensive microbial diversity within the chicken gut microbiome revealed by metagenomics and culture.</title>
        <authorList>
            <person name="Gilroy R."/>
            <person name="Ravi A."/>
            <person name="Getino M."/>
            <person name="Pursley I."/>
            <person name="Horton D.L."/>
            <person name="Alikhan N.F."/>
            <person name="Baker D."/>
            <person name="Gharbi K."/>
            <person name="Hall N."/>
            <person name="Watson M."/>
            <person name="Adriaenssens E.M."/>
            <person name="Foster-Nyarko E."/>
            <person name="Jarju S."/>
            <person name="Secka A."/>
            <person name="Antonio M."/>
            <person name="Oren A."/>
            <person name="Chaudhuri R.R."/>
            <person name="La Ragione R."/>
            <person name="Hildebrand F."/>
            <person name="Pallen M.J."/>
        </authorList>
    </citation>
    <scope>NUCLEOTIDE SEQUENCE</scope>
    <source>
        <strain evidence="5">CHK187-14744</strain>
    </source>
</reference>
<feature type="repeat" description="TPR" evidence="1">
    <location>
        <begin position="264"/>
        <end position="297"/>
    </location>
</feature>
<dbReference type="PANTHER" id="PTHR44749:SF1">
    <property type="entry name" value="TETRATRICOPEPTIDE-LIKE HELICAL DOMAIN-CONTAINING PROTEIN"/>
    <property type="match status" value="1"/>
</dbReference>
<dbReference type="GO" id="GO:0045892">
    <property type="term" value="P:negative regulation of DNA-templated transcription"/>
    <property type="evidence" value="ECO:0007669"/>
    <property type="project" value="InterPro"/>
</dbReference>
<feature type="compositionally biased region" description="Basic and acidic residues" evidence="2">
    <location>
        <begin position="21"/>
        <end position="40"/>
    </location>
</feature>
<feature type="region of interest" description="Disordered" evidence="2">
    <location>
        <begin position="1"/>
        <end position="93"/>
    </location>
</feature>
<keyword evidence="3" id="KW-0812">Transmembrane</keyword>
<dbReference type="InterPro" id="IPR056833">
    <property type="entry name" value="ARM_TT21_N"/>
</dbReference>
<comment type="caution">
    <text evidence="5">The sequence shown here is derived from an EMBL/GenBank/DDBJ whole genome shotgun (WGS) entry which is preliminary data.</text>
</comment>
<dbReference type="InterPro" id="IPR011990">
    <property type="entry name" value="TPR-like_helical_dom_sf"/>
</dbReference>
<gene>
    <name evidence="5" type="ORF">IAB63_06030</name>
</gene>
<dbReference type="Proteomes" id="UP000824164">
    <property type="component" value="Unassembled WGS sequence"/>
</dbReference>
<reference evidence="5" key="1">
    <citation type="submission" date="2020-10" db="EMBL/GenBank/DDBJ databases">
        <authorList>
            <person name="Gilroy R."/>
        </authorList>
    </citation>
    <scope>NUCLEOTIDE SEQUENCE</scope>
    <source>
        <strain evidence="5">CHK187-14744</strain>
    </source>
</reference>
<dbReference type="InterPro" id="IPR044650">
    <property type="entry name" value="SRFR1-like"/>
</dbReference>
<keyword evidence="3" id="KW-1133">Transmembrane helix</keyword>
<feature type="repeat" description="TPR" evidence="1">
    <location>
        <begin position="398"/>
        <end position="431"/>
    </location>
</feature>
<proteinExistence type="predicted"/>
<dbReference type="PROSITE" id="PS50005">
    <property type="entry name" value="TPR"/>
    <property type="match status" value="5"/>
</dbReference>
<feature type="repeat" description="TPR" evidence="1">
    <location>
        <begin position="332"/>
        <end position="365"/>
    </location>
</feature>
<protein>
    <submittedName>
        <fullName evidence="5">Tetratricopeptide repeat protein</fullName>
    </submittedName>
</protein>
<dbReference type="EMBL" id="DVLT01000039">
    <property type="protein sequence ID" value="HIU02795.1"/>
    <property type="molecule type" value="Genomic_DNA"/>
</dbReference>
<feature type="compositionally biased region" description="Basic residues" evidence="2">
    <location>
        <begin position="81"/>
        <end position="93"/>
    </location>
</feature>
<feature type="repeat" description="TPR" evidence="1">
    <location>
        <begin position="122"/>
        <end position="155"/>
    </location>
</feature>
<evidence type="ECO:0000256" key="1">
    <source>
        <dbReference type="PROSITE-ProRule" id="PRU00339"/>
    </source>
</evidence>
<evidence type="ECO:0000313" key="6">
    <source>
        <dbReference type="Proteomes" id="UP000824164"/>
    </source>
</evidence>
<name>A0A9D1KXR9_9FIRM</name>
<dbReference type="Pfam" id="PF25062">
    <property type="entry name" value="ARM_TT21_N"/>
    <property type="match status" value="1"/>
</dbReference>
<evidence type="ECO:0000259" key="4">
    <source>
        <dbReference type="Pfam" id="PF25062"/>
    </source>
</evidence>
<dbReference type="AlphaFoldDB" id="A0A9D1KXR9"/>
<keyword evidence="1" id="KW-0802">TPR repeat</keyword>